<dbReference type="SUPFAM" id="SSF82607">
    <property type="entry name" value="YbaB-like"/>
    <property type="match status" value="1"/>
</dbReference>
<dbReference type="InterPro" id="IPR036894">
    <property type="entry name" value="YbaB-like_sf"/>
</dbReference>
<protein>
    <submittedName>
        <fullName evidence="2">YbaB/EbfC family nucleoid-associated protein</fullName>
    </submittedName>
</protein>
<keyword evidence="3" id="KW-1185">Reference proteome</keyword>
<dbReference type="InterPro" id="IPR004401">
    <property type="entry name" value="YbaB/EbfC"/>
</dbReference>
<feature type="compositionally biased region" description="Low complexity" evidence="1">
    <location>
        <begin position="101"/>
        <end position="112"/>
    </location>
</feature>
<name>A0ABV4R5H3_9ACTN</name>
<comment type="caution">
    <text evidence="2">The sequence shown here is derived from an EMBL/GenBank/DDBJ whole genome shotgun (WGS) entry which is preliminary data.</text>
</comment>
<proteinExistence type="predicted"/>
<reference evidence="2 3" key="1">
    <citation type="submission" date="2023-11" db="EMBL/GenBank/DDBJ databases">
        <title>Actinomadura monticuli sp. nov., isolated from volcanic ash.</title>
        <authorList>
            <person name="Lee S.D."/>
            <person name="Yang H."/>
            <person name="Kim I.S."/>
        </authorList>
    </citation>
    <scope>NUCLEOTIDE SEQUENCE [LARGE SCALE GENOMIC DNA]</scope>
    <source>
        <strain evidence="2 3">DSM 45346</strain>
    </source>
</reference>
<organism evidence="2 3">
    <name type="scientific">Actinomadura chokoriensis</name>
    <dbReference type="NCBI Taxonomy" id="454156"/>
    <lineage>
        <taxon>Bacteria</taxon>
        <taxon>Bacillati</taxon>
        <taxon>Actinomycetota</taxon>
        <taxon>Actinomycetes</taxon>
        <taxon>Streptosporangiales</taxon>
        <taxon>Thermomonosporaceae</taxon>
        <taxon>Actinomadura</taxon>
    </lineage>
</organism>
<accession>A0ABV4R5H3</accession>
<dbReference type="EMBL" id="JAXCEH010000027">
    <property type="protein sequence ID" value="MFA1558114.1"/>
    <property type="molecule type" value="Genomic_DNA"/>
</dbReference>
<evidence type="ECO:0000313" key="3">
    <source>
        <dbReference type="Proteomes" id="UP001569904"/>
    </source>
</evidence>
<feature type="region of interest" description="Disordered" evidence="1">
    <location>
        <begin position="99"/>
        <end position="118"/>
    </location>
</feature>
<gene>
    <name evidence="2" type="ORF">SM436_30890</name>
</gene>
<dbReference type="Pfam" id="PF02575">
    <property type="entry name" value="YbaB_DNA_bd"/>
    <property type="match status" value="1"/>
</dbReference>
<dbReference type="Gene3D" id="3.30.1310.10">
    <property type="entry name" value="Nucleoid-associated protein YbaB-like domain"/>
    <property type="match status" value="1"/>
</dbReference>
<evidence type="ECO:0000256" key="1">
    <source>
        <dbReference type="SAM" id="MobiDB-lite"/>
    </source>
</evidence>
<sequence>MNDRLQQAISLVSQLSELRGEAESKDGYVHVTLSSNGMLSGLTINPRAMKQGSEALSEQIIETVKTAQENLAKETQELMSPLLGDVNQYREMLSNGSLQDAASALSTAPADAARSEDPLRTVSQQFDRVRQIMGMDRQ</sequence>
<dbReference type="Proteomes" id="UP001569904">
    <property type="component" value="Unassembled WGS sequence"/>
</dbReference>
<dbReference type="RefSeq" id="WP_371945011.1">
    <property type="nucleotide sequence ID" value="NZ_JAXCEH010000027.1"/>
</dbReference>
<evidence type="ECO:0000313" key="2">
    <source>
        <dbReference type="EMBL" id="MFA1558114.1"/>
    </source>
</evidence>